<gene>
    <name evidence="1" type="ORF">TWF481_010389</name>
</gene>
<dbReference type="AlphaFoldDB" id="A0AAV9W208"/>
<organism evidence="1 2">
    <name type="scientific">Arthrobotrys musiformis</name>
    <dbReference type="NCBI Taxonomy" id="47236"/>
    <lineage>
        <taxon>Eukaryota</taxon>
        <taxon>Fungi</taxon>
        <taxon>Dikarya</taxon>
        <taxon>Ascomycota</taxon>
        <taxon>Pezizomycotina</taxon>
        <taxon>Orbiliomycetes</taxon>
        <taxon>Orbiliales</taxon>
        <taxon>Orbiliaceae</taxon>
        <taxon>Arthrobotrys</taxon>
    </lineage>
</organism>
<comment type="caution">
    <text evidence="1">The sequence shown here is derived from an EMBL/GenBank/DDBJ whole genome shotgun (WGS) entry which is preliminary data.</text>
</comment>
<protein>
    <submittedName>
        <fullName evidence="1">Uncharacterized protein</fullName>
    </submittedName>
</protein>
<dbReference type="Proteomes" id="UP001370758">
    <property type="component" value="Unassembled WGS sequence"/>
</dbReference>
<proteinExistence type="predicted"/>
<accession>A0AAV9W208</accession>
<name>A0AAV9W208_9PEZI</name>
<reference evidence="1 2" key="1">
    <citation type="submission" date="2023-08" db="EMBL/GenBank/DDBJ databases">
        <authorList>
            <person name="Palmer J.M."/>
        </authorList>
    </citation>
    <scope>NUCLEOTIDE SEQUENCE [LARGE SCALE GENOMIC DNA]</scope>
    <source>
        <strain evidence="1 2">TWF481</strain>
    </source>
</reference>
<evidence type="ECO:0000313" key="1">
    <source>
        <dbReference type="EMBL" id="KAK6500030.1"/>
    </source>
</evidence>
<sequence>MRMGLFSNHPSTLKRGRTDDFYCSSSPKHKRVKIEHTTGTDSITTRAAALGEVVGFDALDTQAEISPETANEHSFINQFMLTQGSETTYSPAITPVETGNQVTNVDKPSLPFTDDGYQNFNTTKSYLWSLDTIHEQHWGCYNVTLTAVEAMQMVSELFPMSVGGMQQYPEYSVYLSDWNLEVTVMDSQCHRPRSFPSGADLSTDQLLQSGEHLQQGPQHEGGGYWFEGLFFSVQPIASQDPEWLSWVQGIEGYAYDQVD</sequence>
<dbReference type="EMBL" id="JAVHJL010000007">
    <property type="protein sequence ID" value="KAK6500030.1"/>
    <property type="molecule type" value="Genomic_DNA"/>
</dbReference>
<keyword evidence="2" id="KW-1185">Reference proteome</keyword>
<evidence type="ECO:0000313" key="2">
    <source>
        <dbReference type="Proteomes" id="UP001370758"/>
    </source>
</evidence>